<accession>A0A9D1NM48</accession>
<dbReference type="AlphaFoldDB" id="A0A9D1NM48"/>
<gene>
    <name evidence="1" type="ORF">IAC79_00835</name>
</gene>
<name>A0A9D1NM48_9BACT</name>
<sequence>LVRMHSDVTAPLRVTRAELEAGLPPELARLLLETPVGAVTDIIELSGALAMYQVVAREGDDLTLLALAQTLPEQDDGLADALLQRRREAAFWAWFEEAFRNHRVRSPLFPDLAPAQ</sequence>
<organism evidence="1 2">
    <name type="scientific">Candidatus Spyradenecus faecavium</name>
    <dbReference type="NCBI Taxonomy" id="2840947"/>
    <lineage>
        <taxon>Bacteria</taxon>
        <taxon>Pseudomonadati</taxon>
        <taxon>Lentisphaerota</taxon>
        <taxon>Lentisphaeria</taxon>
        <taxon>Lentisphaerales</taxon>
        <taxon>Lentisphaeraceae</taxon>
        <taxon>Lentisphaeraceae incertae sedis</taxon>
        <taxon>Candidatus Spyradenecus</taxon>
    </lineage>
</organism>
<dbReference type="EMBL" id="DVOR01000027">
    <property type="protein sequence ID" value="HIV08646.1"/>
    <property type="molecule type" value="Genomic_DNA"/>
</dbReference>
<protein>
    <submittedName>
        <fullName evidence="1">Uncharacterized protein</fullName>
    </submittedName>
</protein>
<comment type="caution">
    <text evidence="1">The sequence shown here is derived from an EMBL/GenBank/DDBJ whole genome shotgun (WGS) entry which is preliminary data.</text>
</comment>
<evidence type="ECO:0000313" key="2">
    <source>
        <dbReference type="Proteomes" id="UP000886845"/>
    </source>
</evidence>
<evidence type="ECO:0000313" key="1">
    <source>
        <dbReference type="EMBL" id="HIV08646.1"/>
    </source>
</evidence>
<dbReference type="Proteomes" id="UP000886845">
    <property type="component" value="Unassembled WGS sequence"/>
</dbReference>
<feature type="non-terminal residue" evidence="1">
    <location>
        <position position="1"/>
    </location>
</feature>
<reference evidence="1" key="2">
    <citation type="journal article" date="2021" name="PeerJ">
        <title>Extensive microbial diversity within the chicken gut microbiome revealed by metagenomics and culture.</title>
        <authorList>
            <person name="Gilroy R."/>
            <person name="Ravi A."/>
            <person name="Getino M."/>
            <person name="Pursley I."/>
            <person name="Horton D.L."/>
            <person name="Alikhan N.F."/>
            <person name="Baker D."/>
            <person name="Gharbi K."/>
            <person name="Hall N."/>
            <person name="Watson M."/>
            <person name="Adriaenssens E.M."/>
            <person name="Foster-Nyarko E."/>
            <person name="Jarju S."/>
            <person name="Secka A."/>
            <person name="Antonio M."/>
            <person name="Oren A."/>
            <person name="Chaudhuri R.R."/>
            <person name="La Ragione R."/>
            <person name="Hildebrand F."/>
            <person name="Pallen M.J."/>
        </authorList>
    </citation>
    <scope>NUCLEOTIDE SEQUENCE</scope>
    <source>
        <strain evidence="1">35461</strain>
    </source>
</reference>
<reference evidence="1" key="1">
    <citation type="submission" date="2020-10" db="EMBL/GenBank/DDBJ databases">
        <authorList>
            <person name="Gilroy R."/>
        </authorList>
    </citation>
    <scope>NUCLEOTIDE SEQUENCE</scope>
    <source>
        <strain evidence="1">35461</strain>
    </source>
</reference>
<proteinExistence type="predicted"/>